<dbReference type="AlphaFoldDB" id="A0A9D2MJP8"/>
<gene>
    <name evidence="8" type="ORF">IAA37_06820</name>
</gene>
<protein>
    <recommendedName>
        <fullName evidence="4">Threonine synthase</fullName>
        <ecNumber evidence="4">4.2.3.1</ecNumber>
    </recommendedName>
</protein>
<dbReference type="InterPro" id="IPR037158">
    <property type="entry name" value="Thr_synth_N_sf"/>
</dbReference>
<dbReference type="EC" id="4.2.3.1" evidence="4"/>
<feature type="domain" description="Tryptophan synthase beta chain-like PALP" evidence="6">
    <location>
        <begin position="105"/>
        <end position="335"/>
    </location>
</feature>
<dbReference type="SUPFAM" id="SSF53686">
    <property type="entry name" value="Tryptophan synthase beta subunit-like PLP-dependent enzymes"/>
    <property type="match status" value="1"/>
</dbReference>
<dbReference type="InterPro" id="IPR029144">
    <property type="entry name" value="Thr_synth_N"/>
</dbReference>
<dbReference type="PANTHER" id="PTHR43515">
    <property type="entry name" value="THREONINE SYNTHASE-LIKE 1"/>
    <property type="match status" value="1"/>
</dbReference>
<evidence type="ECO:0000256" key="3">
    <source>
        <dbReference type="ARBA" id="ARBA00022898"/>
    </source>
</evidence>
<sequence length="498" mass="54576">MLYTSTRDNSVKVSAAHAIAQGISEEGGLFVPCEFPHFSVDKIKEMASMCYIDRAKTVLREFLDDFSEEELDYCVSGAYAAGKFSSDAVAPTVNIHGNENVLELWHGPTCAFKDMALQLLPYLMTVSAKKTADGKTIVILVATSGDTGKAALEGFKDVDHTKILVFYPENGVSPMQKLQMVTQEGANVSVCAVKGNFDDAQSAVKAIFTNDEIKEKLAQKNMMFSSANSINWGRLVPQIVYYFSAYCDLLNSGSIHAGDEMNVVVPTGNFGNILACYYAKRMGLPVKKLVCASNSNNVLTDFLTTGTYDKNRAFYTTTSPSMDILISSNLERLLYHLSGNDDALINDLMRRLSENGVYTVSESLLAEIQKHFSAGFAEESEVNETIKAYFDQFGYLCDTHTAVALKVYGDYVKNTGDDIPTVIDSTASPYKFSRSVLSAVTGGNLPDADEFEMVNELYKTTGAAVPAPLVSLKDKEVRFDHVCTKEDMGEMVFKLLGI</sequence>
<dbReference type="Pfam" id="PF14821">
    <property type="entry name" value="Thr_synth_N"/>
    <property type="match status" value="1"/>
</dbReference>
<dbReference type="Proteomes" id="UP000823877">
    <property type="component" value="Unassembled WGS sequence"/>
</dbReference>
<dbReference type="GO" id="GO:0005737">
    <property type="term" value="C:cytoplasm"/>
    <property type="evidence" value="ECO:0007669"/>
    <property type="project" value="TreeGrafter"/>
</dbReference>
<reference evidence="8" key="2">
    <citation type="submission" date="2021-04" db="EMBL/GenBank/DDBJ databases">
        <authorList>
            <person name="Gilroy R."/>
        </authorList>
    </citation>
    <scope>NUCLEOTIDE SEQUENCE</scope>
    <source>
        <strain evidence="8">CHK188-16595</strain>
    </source>
</reference>
<evidence type="ECO:0000259" key="7">
    <source>
        <dbReference type="Pfam" id="PF14821"/>
    </source>
</evidence>
<accession>A0A9D2MJP8</accession>
<evidence type="ECO:0000256" key="1">
    <source>
        <dbReference type="ARBA" id="ARBA00001933"/>
    </source>
</evidence>
<dbReference type="Gene3D" id="3.40.50.1100">
    <property type="match status" value="2"/>
</dbReference>
<comment type="cofactor">
    <cofactor evidence="1 5">
        <name>pyridoxal 5'-phosphate</name>
        <dbReference type="ChEBI" id="CHEBI:597326"/>
    </cofactor>
</comment>
<evidence type="ECO:0000313" key="9">
    <source>
        <dbReference type="Proteomes" id="UP000823877"/>
    </source>
</evidence>
<dbReference type="Gene3D" id="3.90.1380.10">
    <property type="entry name" value="Threonine synthase, N-terminal domain"/>
    <property type="match status" value="1"/>
</dbReference>
<evidence type="ECO:0000256" key="4">
    <source>
        <dbReference type="NCBIfam" id="TIGR00260"/>
    </source>
</evidence>
<evidence type="ECO:0000256" key="5">
    <source>
        <dbReference type="PIRSR" id="PIRSR604450-51"/>
    </source>
</evidence>
<evidence type="ECO:0000313" key="8">
    <source>
        <dbReference type="EMBL" id="HJB75365.1"/>
    </source>
</evidence>
<comment type="similarity">
    <text evidence="2">Belongs to the threonine synthase family.</text>
</comment>
<dbReference type="InterPro" id="IPR036052">
    <property type="entry name" value="TrpB-like_PALP_sf"/>
</dbReference>
<feature type="domain" description="Threonine synthase N-terminal" evidence="7">
    <location>
        <begin position="3"/>
        <end position="79"/>
    </location>
</feature>
<evidence type="ECO:0000256" key="2">
    <source>
        <dbReference type="ARBA" id="ARBA00005517"/>
    </source>
</evidence>
<keyword evidence="3 5" id="KW-0663">Pyridoxal phosphate</keyword>
<dbReference type="PANTHER" id="PTHR43515:SF1">
    <property type="entry name" value="THREONINE SYNTHASE-LIKE 1"/>
    <property type="match status" value="1"/>
</dbReference>
<dbReference type="Pfam" id="PF24857">
    <property type="entry name" value="THR4_C"/>
    <property type="match status" value="1"/>
</dbReference>
<dbReference type="InterPro" id="IPR001926">
    <property type="entry name" value="TrpB-like_PALP"/>
</dbReference>
<name>A0A9D2MJP8_9FIRM</name>
<dbReference type="GO" id="GO:0009088">
    <property type="term" value="P:threonine biosynthetic process"/>
    <property type="evidence" value="ECO:0007669"/>
    <property type="project" value="UniProtKB-UniRule"/>
</dbReference>
<keyword evidence="8" id="KW-0456">Lyase</keyword>
<feature type="modified residue" description="N6-(pyridoxal phosphate)lysine" evidence="5">
    <location>
        <position position="113"/>
    </location>
</feature>
<reference evidence="8" key="1">
    <citation type="journal article" date="2021" name="PeerJ">
        <title>Extensive microbial diversity within the chicken gut microbiome revealed by metagenomics and culture.</title>
        <authorList>
            <person name="Gilroy R."/>
            <person name="Ravi A."/>
            <person name="Getino M."/>
            <person name="Pursley I."/>
            <person name="Horton D.L."/>
            <person name="Alikhan N.F."/>
            <person name="Baker D."/>
            <person name="Gharbi K."/>
            <person name="Hall N."/>
            <person name="Watson M."/>
            <person name="Adriaenssens E.M."/>
            <person name="Foster-Nyarko E."/>
            <person name="Jarju S."/>
            <person name="Secka A."/>
            <person name="Antonio M."/>
            <person name="Oren A."/>
            <person name="Chaudhuri R.R."/>
            <person name="La Ragione R."/>
            <person name="Hildebrand F."/>
            <person name="Pallen M.J."/>
        </authorList>
    </citation>
    <scope>NUCLEOTIDE SEQUENCE</scope>
    <source>
        <strain evidence="8">CHK188-16595</strain>
    </source>
</reference>
<dbReference type="CDD" id="cd01560">
    <property type="entry name" value="Thr-synth_2"/>
    <property type="match status" value="1"/>
</dbReference>
<dbReference type="Pfam" id="PF00291">
    <property type="entry name" value="PALP"/>
    <property type="match status" value="1"/>
</dbReference>
<evidence type="ECO:0000259" key="6">
    <source>
        <dbReference type="Pfam" id="PF00291"/>
    </source>
</evidence>
<organism evidence="8 9">
    <name type="scientific">Candidatus Eubacterium faecale</name>
    <dbReference type="NCBI Taxonomy" id="2838568"/>
    <lineage>
        <taxon>Bacteria</taxon>
        <taxon>Bacillati</taxon>
        <taxon>Bacillota</taxon>
        <taxon>Clostridia</taxon>
        <taxon>Eubacteriales</taxon>
        <taxon>Eubacteriaceae</taxon>
        <taxon>Eubacterium</taxon>
    </lineage>
</organism>
<dbReference type="GO" id="GO:0004795">
    <property type="term" value="F:threonine synthase activity"/>
    <property type="evidence" value="ECO:0007669"/>
    <property type="project" value="UniProtKB-UniRule"/>
</dbReference>
<dbReference type="NCBIfam" id="TIGR00260">
    <property type="entry name" value="thrC"/>
    <property type="match status" value="1"/>
</dbReference>
<proteinExistence type="inferred from homology"/>
<dbReference type="InterPro" id="IPR004450">
    <property type="entry name" value="Thr_synthase-like"/>
</dbReference>
<comment type="caution">
    <text evidence="8">The sequence shown here is derived from an EMBL/GenBank/DDBJ whole genome shotgun (WGS) entry which is preliminary data.</text>
</comment>
<dbReference type="EMBL" id="DWXN01000012">
    <property type="protein sequence ID" value="HJB75365.1"/>
    <property type="molecule type" value="Genomic_DNA"/>
</dbReference>